<proteinExistence type="predicted"/>
<gene>
    <name evidence="1" type="ORF">Rhal01_03759</name>
</gene>
<name>A0ABP9V4S9_9BACT</name>
<accession>A0ABP9V4S9</accession>
<reference evidence="1 2" key="1">
    <citation type="submission" date="2024-02" db="EMBL/GenBank/DDBJ databases">
        <title>Rubritalea halochordaticola NBRC 107102.</title>
        <authorList>
            <person name="Ichikawa N."/>
            <person name="Katano-Makiyama Y."/>
            <person name="Hidaka K."/>
        </authorList>
    </citation>
    <scope>NUCLEOTIDE SEQUENCE [LARGE SCALE GENOMIC DNA]</scope>
    <source>
        <strain evidence="1 2">NBRC 107102</strain>
    </source>
</reference>
<dbReference type="Proteomes" id="UP001424741">
    <property type="component" value="Unassembled WGS sequence"/>
</dbReference>
<keyword evidence="2" id="KW-1185">Reference proteome</keyword>
<organism evidence="1 2">
    <name type="scientific">Rubritalea halochordaticola</name>
    <dbReference type="NCBI Taxonomy" id="714537"/>
    <lineage>
        <taxon>Bacteria</taxon>
        <taxon>Pseudomonadati</taxon>
        <taxon>Verrucomicrobiota</taxon>
        <taxon>Verrucomicrobiia</taxon>
        <taxon>Verrucomicrobiales</taxon>
        <taxon>Rubritaleaceae</taxon>
        <taxon>Rubritalea</taxon>
    </lineage>
</organism>
<comment type="caution">
    <text evidence="1">The sequence shown here is derived from an EMBL/GenBank/DDBJ whole genome shotgun (WGS) entry which is preliminary data.</text>
</comment>
<evidence type="ECO:0000313" key="1">
    <source>
        <dbReference type="EMBL" id="GAA5497563.1"/>
    </source>
</evidence>
<protein>
    <submittedName>
        <fullName evidence="1">Uncharacterized protein</fullName>
    </submittedName>
</protein>
<dbReference type="EMBL" id="BAABRL010000016">
    <property type="protein sequence ID" value="GAA5497563.1"/>
    <property type="molecule type" value="Genomic_DNA"/>
</dbReference>
<evidence type="ECO:0000313" key="2">
    <source>
        <dbReference type="Proteomes" id="UP001424741"/>
    </source>
</evidence>
<sequence length="73" mass="8141">MMYGKSEKREYLDFDPAVGWPAGDGIFYECKKCSSVVSTIEDGGCDCHNLYVDASCGRIGANEPEKVRPFRLK</sequence>